<dbReference type="AlphaFoldDB" id="A0A7X2Z922"/>
<dbReference type="GO" id="GO:0051301">
    <property type="term" value="P:cell division"/>
    <property type="evidence" value="ECO:0007669"/>
    <property type="project" value="UniProtKB-KW"/>
</dbReference>
<evidence type="ECO:0000256" key="7">
    <source>
        <dbReference type="ARBA" id="ARBA00023172"/>
    </source>
</evidence>
<comment type="subcellular location">
    <subcellularLocation>
        <location evidence="1">Cytoplasm</location>
    </subcellularLocation>
</comment>
<evidence type="ECO:0000256" key="9">
    <source>
        <dbReference type="PROSITE-ProRule" id="PRU01248"/>
    </source>
</evidence>
<dbReference type="PANTHER" id="PTHR30349">
    <property type="entry name" value="PHAGE INTEGRASE-RELATED"/>
    <property type="match status" value="1"/>
</dbReference>
<dbReference type="Gene3D" id="1.10.443.10">
    <property type="entry name" value="Intergrase catalytic core"/>
    <property type="match status" value="1"/>
</dbReference>
<keyword evidence="2" id="KW-0963">Cytoplasm</keyword>
<dbReference type="Proteomes" id="UP000450917">
    <property type="component" value="Unassembled WGS sequence"/>
</dbReference>
<dbReference type="GO" id="GO:0007059">
    <property type="term" value="P:chromosome segregation"/>
    <property type="evidence" value="ECO:0007669"/>
    <property type="project" value="UniProtKB-KW"/>
</dbReference>
<keyword evidence="6 9" id="KW-0238">DNA-binding</keyword>
<dbReference type="InterPro" id="IPR010998">
    <property type="entry name" value="Integrase_recombinase_N"/>
</dbReference>
<keyword evidence="8" id="KW-0131">Cell cycle</keyword>
<dbReference type="EMBL" id="WNZX01000002">
    <property type="protein sequence ID" value="MUG69950.1"/>
    <property type="molecule type" value="Genomic_DNA"/>
</dbReference>
<dbReference type="InterPro" id="IPR013762">
    <property type="entry name" value="Integrase-like_cat_sf"/>
</dbReference>
<dbReference type="PROSITE" id="PS51898">
    <property type="entry name" value="TYR_RECOMBINASE"/>
    <property type="match status" value="1"/>
</dbReference>
<dbReference type="GO" id="GO:0006310">
    <property type="term" value="P:DNA recombination"/>
    <property type="evidence" value="ECO:0007669"/>
    <property type="project" value="UniProtKB-KW"/>
</dbReference>
<dbReference type="InterPro" id="IPR011010">
    <property type="entry name" value="DNA_brk_join_enz"/>
</dbReference>
<gene>
    <name evidence="12" type="ORF">GNP93_04590</name>
</gene>
<organism evidence="12 13">
    <name type="scientific">Paenibacillus validus</name>
    <dbReference type="NCBI Taxonomy" id="44253"/>
    <lineage>
        <taxon>Bacteria</taxon>
        <taxon>Bacillati</taxon>
        <taxon>Bacillota</taxon>
        <taxon>Bacilli</taxon>
        <taxon>Bacillales</taxon>
        <taxon>Paenibacillaceae</taxon>
        <taxon>Paenibacillus</taxon>
    </lineage>
</organism>
<dbReference type="Gene3D" id="1.10.150.130">
    <property type="match status" value="1"/>
</dbReference>
<dbReference type="InterPro" id="IPR044068">
    <property type="entry name" value="CB"/>
</dbReference>
<keyword evidence="13" id="KW-1185">Reference proteome</keyword>
<accession>A0A7X2Z922</accession>
<evidence type="ECO:0000259" key="11">
    <source>
        <dbReference type="PROSITE" id="PS51900"/>
    </source>
</evidence>
<evidence type="ECO:0000256" key="6">
    <source>
        <dbReference type="ARBA" id="ARBA00023125"/>
    </source>
</evidence>
<dbReference type="Pfam" id="PF00589">
    <property type="entry name" value="Phage_integrase"/>
    <property type="match status" value="1"/>
</dbReference>
<dbReference type="InterPro" id="IPR004107">
    <property type="entry name" value="Integrase_SAM-like_N"/>
</dbReference>
<dbReference type="PROSITE" id="PS51900">
    <property type="entry name" value="CB"/>
    <property type="match status" value="1"/>
</dbReference>
<dbReference type="GO" id="GO:0003677">
    <property type="term" value="F:DNA binding"/>
    <property type="evidence" value="ECO:0007669"/>
    <property type="project" value="UniProtKB-UniRule"/>
</dbReference>
<dbReference type="InterPro" id="IPR002104">
    <property type="entry name" value="Integrase_catalytic"/>
</dbReference>
<evidence type="ECO:0000256" key="4">
    <source>
        <dbReference type="ARBA" id="ARBA00022829"/>
    </source>
</evidence>
<dbReference type="GO" id="GO:0015074">
    <property type="term" value="P:DNA integration"/>
    <property type="evidence" value="ECO:0007669"/>
    <property type="project" value="UniProtKB-KW"/>
</dbReference>
<evidence type="ECO:0000256" key="2">
    <source>
        <dbReference type="ARBA" id="ARBA00022490"/>
    </source>
</evidence>
<keyword evidence="7" id="KW-0233">DNA recombination</keyword>
<evidence type="ECO:0000256" key="3">
    <source>
        <dbReference type="ARBA" id="ARBA00022618"/>
    </source>
</evidence>
<evidence type="ECO:0000313" key="13">
    <source>
        <dbReference type="Proteomes" id="UP000450917"/>
    </source>
</evidence>
<keyword evidence="4" id="KW-0159">Chromosome partition</keyword>
<dbReference type="SUPFAM" id="SSF56349">
    <property type="entry name" value="DNA breaking-rejoining enzymes"/>
    <property type="match status" value="1"/>
</dbReference>
<keyword evidence="5" id="KW-0229">DNA integration</keyword>
<dbReference type="InterPro" id="IPR050090">
    <property type="entry name" value="Tyrosine_recombinase_XerCD"/>
</dbReference>
<dbReference type="Pfam" id="PF02899">
    <property type="entry name" value="Phage_int_SAM_1"/>
    <property type="match status" value="1"/>
</dbReference>
<feature type="domain" description="Tyr recombinase" evidence="10">
    <location>
        <begin position="116"/>
        <end position="300"/>
    </location>
</feature>
<evidence type="ECO:0000256" key="5">
    <source>
        <dbReference type="ARBA" id="ARBA00022908"/>
    </source>
</evidence>
<evidence type="ECO:0000259" key="10">
    <source>
        <dbReference type="PROSITE" id="PS51898"/>
    </source>
</evidence>
<evidence type="ECO:0000313" key="12">
    <source>
        <dbReference type="EMBL" id="MUG69950.1"/>
    </source>
</evidence>
<proteinExistence type="predicted"/>
<reference evidence="12 13" key="1">
    <citation type="submission" date="2019-11" db="EMBL/GenBank/DDBJ databases">
        <title>Draft genome sequences of five Paenibacillus species of dairy origin.</title>
        <authorList>
            <person name="Olajide A.M."/>
            <person name="Chen S."/>
            <person name="Lapointe G."/>
        </authorList>
    </citation>
    <scope>NUCLEOTIDE SEQUENCE [LARGE SCALE GENOMIC DNA]</scope>
    <source>
        <strain evidence="12 13">2CS3</strain>
    </source>
</reference>
<name>A0A7X2Z922_9BACL</name>
<dbReference type="PANTHER" id="PTHR30349:SF77">
    <property type="entry name" value="TYROSINE RECOMBINASE XERC"/>
    <property type="match status" value="1"/>
</dbReference>
<feature type="domain" description="Core-binding (CB)" evidence="11">
    <location>
        <begin position="5"/>
        <end position="94"/>
    </location>
</feature>
<evidence type="ECO:0000256" key="8">
    <source>
        <dbReference type="ARBA" id="ARBA00023306"/>
    </source>
</evidence>
<protein>
    <submittedName>
        <fullName evidence="12">Tyrosine-type recombinase/integrase</fullName>
    </submittedName>
</protein>
<sequence>MTLQSKKYDIMEQYETELEAFSIIMKDKDYSVLTQREYMLDIRRFLGSVYPKPVEDITKLDVMRYLTSIRKSGTGGSARNRQLSSIRTFFKFLNLMEIIKGNPALEVEKTKVEKNRIPTYLDELELVHFFQEVDGRYVIRNVAICMLMAYAGLRVIEIHRLNLKDYHRDEEYLRVKGKGDKWRVVPLLPEIIDSLDRYMPIRIPHRSGKDIPLFTSQFGRRIARRTVQHVTEQAFAAFQESKPENEKKLSSHKLRHSFATLHIRSGTDIRSVQELLGHSSIENTQIYTHVDNKQLRAAQGNIKGKLPALK</sequence>
<comment type="caution">
    <text evidence="12">The sequence shown here is derived from an EMBL/GenBank/DDBJ whole genome shotgun (WGS) entry which is preliminary data.</text>
</comment>
<dbReference type="GO" id="GO:0005737">
    <property type="term" value="C:cytoplasm"/>
    <property type="evidence" value="ECO:0007669"/>
    <property type="project" value="UniProtKB-SubCell"/>
</dbReference>
<evidence type="ECO:0000256" key="1">
    <source>
        <dbReference type="ARBA" id="ARBA00004496"/>
    </source>
</evidence>
<keyword evidence="3" id="KW-0132">Cell division</keyword>